<name>A0ABR8QX51_9CAUL</name>
<proteinExistence type="predicted"/>
<gene>
    <name evidence="2" type="ORF">H9656_01830</name>
</gene>
<dbReference type="EMBL" id="JACSQU010000001">
    <property type="protein sequence ID" value="MBD7940119.1"/>
    <property type="molecule type" value="Genomic_DNA"/>
</dbReference>
<dbReference type="RefSeq" id="WP_191742579.1">
    <property type="nucleotide sequence ID" value="NZ_JACSQU010000001.1"/>
</dbReference>
<reference evidence="2 3" key="1">
    <citation type="submission" date="2020-08" db="EMBL/GenBank/DDBJ databases">
        <title>A Genomic Blueprint of the Chicken Gut Microbiome.</title>
        <authorList>
            <person name="Gilroy R."/>
            <person name="Ravi A."/>
            <person name="Getino M."/>
            <person name="Pursley I."/>
            <person name="Horton D.L."/>
            <person name="Alikhan N.-F."/>
            <person name="Baker D."/>
            <person name="Gharbi K."/>
            <person name="Hall N."/>
            <person name="Watson M."/>
            <person name="Adriaenssens E.M."/>
            <person name="Foster-Nyarko E."/>
            <person name="Jarju S."/>
            <person name="Secka A."/>
            <person name="Antonio M."/>
            <person name="Oren A."/>
            <person name="Chaudhuri R."/>
            <person name="La Ragione R.M."/>
            <person name="Hildebrand F."/>
            <person name="Pallen M.J."/>
        </authorList>
    </citation>
    <scope>NUCLEOTIDE SEQUENCE [LARGE SCALE GENOMIC DNA]</scope>
    <source>
        <strain evidence="2 3">Sa3CVA3</strain>
    </source>
</reference>
<comment type="caution">
    <text evidence="2">The sequence shown here is derived from an EMBL/GenBank/DDBJ whole genome shotgun (WGS) entry which is preliminary data.</text>
</comment>
<protein>
    <submittedName>
        <fullName evidence="2">Uncharacterized protein</fullName>
    </submittedName>
</protein>
<keyword evidence="3" id="KW-1185">Reference proteome</keyword>
<evidence type="ECO:0000256" key="1">
    <source>
        <dbReference type="SAM" id="MobiDB-lite"/>
    </source>
</evidence>
<organism evidence="2 3">
    <name type="scientific">Brevundimonas guildfordensis</name>
    <dbReference type="NCBI Taxonomy" id="2762241"/>
    <lineage>
        <taxon>Bacteria</taxon>
        <taxon>Pseudomonadati</taxon>
        <taxon>Pseudomonadota</taxon>
        <taxon>Alphaproteobacteria</taxon>
        <taxon>Caulobacterales</taxon>
        <taxon>Caulobacteraceae</taxon>
        <taxon>Brevundimonas</taxon>
    </lineage>
</organism>
<evidence type="ECO:0000313" key="3">
    <source>
        <dbReference type="Proteomes" id="UP000638918"/>
    </source>
</evidence>
<feature type="region of interest" description="Disordered" evidence="1">
    <location>
        <begin position="82"/>
        <end position="105"/>
    </location>
</feature>
<dbReference type="Proteomes" id="UP000638918">
    <property type="component" value="Unassembled WGS sequence"/>
</dbReference>
<sequence>MTDDIKENAANQIDLTADIARLDAELKSLREATRTAISDDDLGDLITQLEDMIPEGERAKLPTSGSREHQIFSRINAVLKTQKAPRVPETDTKRPALTTPSTDYTGLPAHARIAAGYGKA</sequence>
<accession>A0ABR8QX51</accession>
<evidence type="ECO:0000313" key="2">
    <source>
        <dbReference type="EMBL" id="MBD7940119.1"/>
    </source>
</evidence>